<dbReference type="EC" id="2.7.13.3" evidence="2"/>
<dbReference type="InterPro" id="IPR003661">
    <property type="entry name" value="HisK_dim/P_dom"/>
</dbReference>
<dbReference type="PANTHER" id="PTHR45436">
    <property type="entry name" value="SENSOR HISTIDINE KINASE YKOH"/>
    <property type="match status" value="1"/>
</dbReference>
<dbReference type="CDD" id="cd00082">
    <property type="entry name" value="HisKA"/>
    <property type="match status" value="1"/>
</dbReference>
<comment type="catalytic activity">
    <reaction evidence="1">
        <text>ATP + protein L-histidine = ADP + protein N-phospho-L-histidine.</text>
        <dbReference type="EC" id="2.7.13.3"/>
    </reaction>
</comment>
<dbReference type="Proteomes" id="UP000184114">
    <property type="component" value="Unassembled WGS sequence"/>
</dbReference>
<gene>
    <name evidence="7" type="ORF">SAMN02745784_02258</name>
</gene>
<evidence type="ECO:0000256" key="4">
    <source>
        <dbReference type="ARBA" id="ARBA00022679"/>
    </source>
</evidence>
<evidence type="ECO:0000256" key="3">
    <source>
        <dbReference type="ARBA" id="ARBA00022553"/>
    </source>
</evidence>
<name>A0A1M4XHN1_9FIRM</name>
<proteinExistence type="predicted"/>
<evidence type="ECO:0000256" key="2">
    <source>
        <dbReference type="ARBA" id="ARBA00012438"/>
    </source>
</evidence>
<dbReference type="SUPFAM" id="SSF47384">
    <property type="entry name" value="Homodimeric domain of signal transducing histidine kinase"/>
    <property type="match status" value="1"/>
</dbReference>
<keyword evidence="5" id="KW-0418">Kinase</keyword>
<evidence type="ECO:0000313" key="7">
    <source>
        <dbReference type="EMBL" id="SHE92876.1"/>
    </source>
</evidence>
<dbReference type="GO" id="GO:0005886">
    <property type="term" value="C:plasma membrane"/>
    <property type="evidence" value="ECO:0007669"/>
    <property type="project" value="TreeGrafter"/>
</dbReference>
<protein>
    <recommendedName>
        <fullName evidence="2">histidine kinase</fullName>
        <ecNumber evidence="2">2.7.13.3</ecNumber>
    </recommendedName>
</protein>
<organism evidence="7 8">
    <name type="scientific">Tissierella praeacuta DSM 18095</name>
    <dbReference type="NCBI Taxonomy" id="1123404"/>
    <lineage>
        <taxon>Bacteria</taxon>
        <taxon>Bacillati</taxon>
        <taxon>Bacillota</taxon>
        <taxon>Tissierellia</taxon>
        <taxon>Tissierellales</taxon>
        <taxon>Tissierellaceae</taxon>
        <taxon>Tissierella</taxon>
    </lineage>
</organism>
<dbReference type="STRING" id="1123404.SAMN02745784_02258"/>
<dbReference type="EMBL" id="FQTY01000011">
    <property type="protein sequence ID" value="SHE92876.1"/>
    <property type="molecule type" value="Genomic_DNA"/>
</dbReference>
<keyword evidence="8" id="KW-1185">Reference proteome</keyword>
<keyword evidence="3" id="KW-0597">Phosphoprotein</keyword>
<keyword evidence="6" id="KW-1133">Transmembrane helix</keyword>
<dbReference type="InterPro" id="IPR050428">
    <property type="entry name" value="TCS_sensor_his_kinase"/>
</dbReference>
<sequence length="212" mass="24055">MNETGEELKNVIVDLQENDILLLIVDDAQLKSITEFQIYSFSVMIATILLGSLAFFLIIMHVIKPLKVLTEKVFLINIDSVESLRNDIVMSKGGYELEKLSQSFDAVLNKIYESYEKQKQFSANVANELRTKIDVFKKKQTLKDIEIEDFISTMENNVTRLSGLVEGILFLSRDAQPQYSQVNVRALLEESRNRVTGGYGIGLALVQNIITR</sequence>
<evidence type="ECO:0000256" key="1">
    <source>
        <dbReference type="ARBA" id="ARBA00000085"/>
    </source>
</evidence>
<evidence type="ECO:0000256" key="5">
    <source>
        <dbReference type="ARBA" id="ARBA00022777"/>
    </source>
</evidence>
<dbReference type="InterPro" id="IPR036097">
    <property type="entry name" value="HisK_dim/P_sf"/>
</dbReference>
<dbReference type="Gene3D" id="1.10.287.130">
    <property type="match status" value="1"/>
</dbReference>
<accession>A0A1M4XHN1</accession>
<dbReference type="AlphaFoldDB" id="A0A1M4XHN1"/>
<reference evidence="8" key="1">
    <citation type="submission" date="2016-11" db="EMBL/GenBank/DDBJ databases">
        <authorList>
            <person name="Varghese N."/>
            <person name="Submissions S."/>
        </authorList>
    </citation>
    <scope>NUCLEOTIDE SEQUENCE [LARGE SCALE GENOMIC DNA]</scope>
    <source>
        <strain evidence="8">DSM 18095</strain>
    </source>
</reference>
<dbReference type="RefSeq" id="WP_072976323.1">
    <property type="nucleotide sequence ID" value="NZ_FQTY01000011.1"/>
</dbReference>
<dbReference type="PANTHER" id="PTHR45436:SF5">
    <property type="entry name" value="SENSOR HISTIDINE KINASE TRCS"/>
    <property type="match status" value="1"/>
</dbReference>
<dbReference type="GO" id="GO:0000155">
    <property type="term" value="F:phosphorelay sensor kinase activity"/>
    <property type="evidence" value="ECO:0007669"/>
    <property type="project" value="InterPro"/>
</dbReference>
<feature type="transmembrane region" description="Helical" evidence="6">
    <location>
        <begin position="38"/>
        <end position="63"/>
    </location>
</feature>
<keyword evidence="4" id="KW-0808">Transferase</keyword>
<evidence type="ECO:0000313" key="8">
    <source>
        <dbReference type="Proteomes" id="UP000184114"/>
    </source>
</evidence>
<keyword evidence="6" id="KW-0812">Transmembrane</keyword>
<keyword evidence="6" id="KW-0472">Membrane</keyword>
<evidence type="ECO:0000256" key="6">
    <source>
        <dbReference type="SAM" id="Phobius"/>
    </source>
</evidence>